<evidence type="ECO:0000256" key="6">
    <source>
        <dbReference type="ARBA" id="ARBA00022777"/>
    </source>
</evidence>
<accession>A0A328ACZ9</accession>
<dbReference type="PANTHER" id="PTHR43547">
    <property type="entry name" value="TWO-COMPONENT HISTIDINE KINASE"/>
    <property type="match status" value="1"/>
</dbReference>
<dbReference type="SUPFAM" id="SSF55781">
    <property type="entry name" value="GAF domain-like"/>
    <property type="match status" value="1"/>
</dbReference>
<dbReference type="InterPro" id="IPR001789">
    <property type="entry name" value="Sig_transdc_resp-reg_receiver"/>
</dbReference>
<keyword evidence="14" id="KW-1185">Reference proteome</keyword>
<dbReference type="Gene3D" id="3.30.450.40">
    <property type="match status" value="1"/>
</dbReference>
<evidence type="ECO:0000256" key="8">
    <source>
        <dbReference type="ARBA" id="ARBA00023012"/>
    </source>
</evidence>
<keyword evidence="5" id="KW-0547">Nucleotide-binding</keyword>
<dbReference type="InterPro" id="IPR029016">
    <property type="entry name" value="GAF-like_dom_sf"/>
</dbReference>
<keyword evidence="10" id="KW-0175">Coiled coil</keyword>
<dbReference type="FunFam" id="3.30.565.10:FF:000037">
    <property type="entry name" value="Hybrid sensor histidine kinase/response regulator"/>
    <property type="match status" value="1"/>
</dbReference>
<dbReference type="SUPFAM" id="SSF55874">
    <property type="entry name" value="ATPase domain of HSP90 chaperone/DNA topoisomerase II/histidine kinase"/>
    <property type="match status" value="2"/>
</dbReference>
<dbReference type="SMART" id="SM00448">
    <property type="entry name" value="REC"/>
    <property type="match status" value="2"/>
</dbReference>
<comment type="catalytic activity">
    <reaction evidence="1">
        <text>ATP + protein L-histidine = ADP + protein N-phospho-L-histidine.</text>
        <dbReference type="EC" id="2.7.13.3"/>
    </reaction>
</comment>
<dbReference type="EC" id="2.7.13.3" evidence="2"/>
<feature type="modified residue" description="4-aspartylphosphate" evidence="9">
    <location>
        <position position="1046"/>
    </location>
</feature>
<evidence type="ECO:0000259" key="11">
    <source>
        <dbReference type="PROSITE" id="PS50109"/>
    </source>
</evidence>
<dbReference type="Gene3D" id="3.40.50.2300">
    <property type="match status" value="2"/>
</dbReference>
<keyword evidence="8" id="KW-0902">Two-component regulatory system</keyword>
<dbReference type="Gene3D" id="3.30.450.20">
    <property type="entry name" value="PAS domain"/>
    <property type="match status" value="1"/>
</dbReference>
<dbReference type="FunFam" id="1.10.287.130:FF:000045">
    <property type="entry name" value="Two-component system sensor histidine kinase/response regulator"/>
    <property type="match status" value="1"/>
</dbReference>
<feature type="domain" description="Response regulatory" evidence="12">
    <location>
        <begin position="615"/>
        <end position="730"/>
    </location>
</feature>
<dbReference type="CDD" id="cd00082">
    <property type="entry name" value="HisKA"/>
    <property type="match status" value="2"/>
</dbReference>
<evidence type="ECO:0000256" key="7">
    <source>
        <dbReference type="ARBA" id="ARBA00022840"/>
    </source>
</evidence>
<protein>
    <recommendedName>
        <fullName evidence="2">histidine kinase</fullName>
        <ecNumber evidence="2">2.7.13.3</ecNumber>
    </recommendedName>
</protein>
<dbReference type="PROSITE" id="PS50110">
    <property type="entry name" value="RESPONSE_REGULATORY"/>
    <property type="match status" value="2"/>
</dbReference>
<evidence type="ECO:0000256" key="2">
    <source>
        <dbReference type="ARBA" id="ARBA00012438"/>
    </source>
</evidence>
<dbReference type="SMART" id="SM00388">
    <property type="entry name" value="HisKA"/>
    <property type="match status" value="2"/>
</dbReference>
<evidence type="ECO:0000256" key="9">
    <source>
        <dbReference type="PROSITE-ProRule" id="PRU00169"/>
    </source>
</evidence>
<evidence type="ECO:0000256" key="10">
    <source>
        <dbReference type="SAM" id="Coils"/>
    </source>
</evidence>
<dbReference type="SUPFAM" id="SSF47384">
    <property type="entry name" value="Homodimeric domain of signal transducing histidine kinase"/>
    <property type="match status" value="2"/>
</dbReference>
<feature type="coiled-coil region" evidence="10">
    <location>
        <begin position="723"/>
        <end position="752"/>
    </location>
</feature>
<evidence type="ECO:0000256" key="5">
    <source>
        <dbReference type="ARBA" id="ARBA00022741"/>
    </source>
</evidence>
<dbReference type="GO" id="GO:0000155">
    <property type="term" value="F:phosphorelay sensor kinase activity"/>
    <property type="evidence" value="ECO:0007669"/>
    <property type="project" value="InterPro"/>
</dbReference>
<dbReference type="AlphaFoldDB" id="A0A328ACZ9"/>
<dbReference type="GO" id="GO:0005524">
    <property type="term" value="F:ATP binding"/>
    <property type="evidence" value="ECO:0007669"/>
    <property type="project" value="UniProtKB-KW"/>
</dbReference>
<name>A0A328ACZ9_9CAUL</name>
<feature type="domain" description="Histidine kinase" evidence="11">
    <location>
        <begin position="758"/>
        <end position="976"/>
    </location>
</feature>
<keyword evidence="6" id="KW-0418">Kinase</keyword>
<evidence type="ECO:0000259" key="12">
    <source>
        <dbReference type="PROSITE" id="PS50110"/>
    </source>
</evidence>
<organism evidence="13 14">
    <name type="scientific">Phenylobacterium deserti</name>
    <dbReference type="NCBI Taxonomy" id="1914756"/>
    <lineage>
        <taxon>Bacteria</taxon>
        <taxon>Pseudomonadati</taxon>
        <taxon>Pseudomonadota</taxon>
        <taxon>Alphaproteobacteria</taxon>
        <taxon>Caulobacterales</taxon>
        <taxon>Caulobacteraceae</taxon>
        <taxon>Phenylobacterium</taxon>
    </lineage>
</organism>
<dbReference type="Pfam" id="PF02518">
    <property type="entry name" value="HATPase_c"/>
    <property type="match status" value="2"/>
</dbReference>
<keyword evidence="7" id="KW-0067">ATP-binding</keyword>
<dbReference type="Pfam" id="PF00072">
    <property type="entry name" value="Response_reg"/>
    <property type="match status" value="2"/>
</dbReference>
<evidence type="ECO:0000313" key="14">
    <source>
        <dbReference type="Proteomes" id="UP000249725"/>
    </source>
</evidence>
<dbReference type="Proteomes" id="UP000249725">
    <property type="component" value="Unassembled WGS sequence"/>
</dbReference>
<dbReference type="SMART" id="SM00065">
    <property type="entry name" value="GAF"/>
    <property type="match status" value="1"/>
</dbReference>
<dbReference type="InterPro" id="IPR005467">
    <property type="entry name" value="His_kinase_dom"/>
</dbReference>
<evidence type="ECO:0000256" key="1">
    <source>
        <dbReference type="ARBA" id="ARBA00000085"/>
    </source>
</evidence>
<feature type="domain" description="Histidine kinase" evidence="11">
    <location>
        <begin position="351"/>
        <end position="568"/>
    </location>
</feature>
<dbReference type="PROSITE" id="PS50109">
    <property type="entry name" value="HIS_KIN"/>
    <property type="match status" value="2"/>
</dbReference>
<gene>
    <name evidence="13" type="ORF">DJ018_09860</name>
</gene>
<keyword evidence="3 9" id="KW-0597">Phosphoprotein</keyword>
<dbReference type="PANTHER" id="PTHR43547:SF2">
    <property type="entry name" value="HYBRID SIGNAL TRANSDUCTION HISTIDINE KINASE C"/>
    <property type="match status" value="1"/>
</dbReference>
<evidence type="ECO:0000313" key="13">
    <source>
        <dbReference type="EMBL" id="RAK52510.1"/>
    </source>
</evidence>
<dbReference type="Gene3D" id="1.10.287.130">
    <property type="match status" value="2"/>
</dbReference>
<dbReference type="InterPro" id="IPR003661">
    <property type="entry name" value="HisK_dim/P_dom"/>
</dbReference>
<dbReference type="InterPro" id="IPR003018">
    <property type="entry name" value="GAF"/>
</dbReference>
<feature type="domain" description="Response regulatory" evidence="12">
    <location>
        <begin position="996"/>
        <end position="1109"/>
    </location>
</feature>
<reference evidence="14" key="1">
    <citation type="submission" date="2018-05" db="EMBL/GenBank/DDBJ databases">
        <authorList>
            <person name="Li X."/>
        </authorList>
    </citation>
    <scope>NUCLEOTIDE SEQUENCE [LARGE SCALE GENOMIC DNA]</scope>
    <source>
        <strain evidence="14">YIM 73061</strain>
    </source>
</reference>
<dbReference type="SMART" id="SM00387">
    <property type="entry name" value="HATPase_c"/>
    <property type="match status" value="2"/>
</dbReference>
<dbReference type="Gene3D" id="3.30.565.10">
    <property type="entry name" value="Histidine kinase-like ATPase, C-terminal domain"/>
    <property type="match status" value="2"/>
</dbReference>
<dbReference type="InterPro" id="IPR003594">
    <property type="entry name" value="HATPase_dom"/>
</dbReference>
<dbReference type="SUPFAM" id="SSF52172">
    <property type="entry name" value="CheY-like"/>
    <property type="match status" value="2"/>
</dbReference>
<keyword evidence="4" id="KW-0808">Transferase</keyword>
<dbReference type="InterPro" id="IPR036890">
    <property type="entry name" value="HATPase_C_sf"/>
</dbReference>
<dbReference type="InterPro" id="IPR036097">
    <property type="entry name" value="HisK_dim/P_sf"/>
</dbReference>
<dbReference type="PRINTS" id="PR00344">
    <property type="entry name" value="BCTRLSENSOR"/>
</dbReference>
<dbReference type="CDD" id="cd17574">
    <property type="entry name" value="REC_OmpR"/>
    <property type="match status" value="1"/>
</dbReference>
<dbReference type="Pfam" id="PF00512">
    <property type="entry name" value="HisKA"/>
    <property type="match status" value="1"/>
</dbReference>
<evidence type="ECO:0000256" key="4">
    <source>
        <dbReference type="ARBA" id="ARBA00022679"/>
    </source>
</evidence>
<feature type="modified residue" description="4-aspartylphosphate" evidence="9">
    <location>
        <position position="663"/>
    </location>
</feature>
<dbReference type="CDD" id="cd16922">
    <property type="entry name" value="HATPase_EvgS-ArcB-TorS-like"/>
    <property type="match status" value="1"/>
</dbReference>
<dbReference type="InterPro" id="IPR004358">
    <property type="entry name" value="Sig_transdc_His_kin-like_C"/>
</dbReference>
<dbReference type="EMBL" id="QFYR01000002">
    <property type="protein sequence ID" value="RAK52510.1"/>
    <property type="molecule type" value="Genomic_DNA"/>
</dbReference>
<dbReference type="InterPro" id="IPR011006">
    <property type="entry name" value="CheY-like_superfamily"/>
</dbReference>
<evidence type="ECO:0000256" key="3">
    <source>
        <dbReference type="ARBA" id="ARBA00022553"/>
    </source>
</evidence>
<comment type="caution">
    <text evidence="13">The sequence shown here is derived from an EMBL/GenBank/DDBJ whole genome shotgun (WGS) entry which is preliminary data.</text>
</comment>
<proteinExistence type="predicted"/>
<sequence>MNLTPPLADAAAHRLFAGPGFMRELCRVHDWAATPLGPPELWDQSLRATVKTLLTSRYPMILIWGEDLIQIYNDAYSYLIGDKHPEALGIDIRITLAEAWATLGPMIEEVMRTGIANWVPAQQLVLNRSGYPEESYFSLSHAPAENDAGEIVGMLCVCSEVTQQVVGDRRLKLLRQVAEAATDKLSVEATCAAVAEALEGAFDVPFATLRLRDGEELRLAAGVGLPAEGAAADRVNIAQAPAWIQAAASGRMTTFSDVQDYFPARGGPWGHAVTDGVAIPLTAAPGQPPLGVLTAGLNPNRELDEDYQTFFQLLAAQVATAVRNARVFEEERARAEALAELDRAKTQFFSNVSHEFRTPLTLMLGPLEDLLSLPPAELPARRTDLALVHRNAMRLLKLVNTLLDFSRVEAGRTSARFVPTDVAQVTEDLASTFRSAVERAGLAYRVEVAPPSEPLFLDRDMWEKVVLNLISNAFKHTFKGEISVRLRPLPGSVELTVADTGVGIPSDELPKIFDRFHRVEGAASRSHEGSGIGLALVKELVRLHGGEVAVESTPGQGTSFRVSIPTGSAHLPATQARADDRASTQIAAAAYVEEALHWSQDEVAPVGSDATPRARLLLADDNADMRAYVARLLGHQHEVILARDGEEAFRLALAEEPDLILTDIMMPKVDGFELLRRVRAEPALKRAPVIFLSARAGEEAKVQGLEAGADDYLVKPFSAAELLARVSVNLELARMRRAAAEAEHQAQKMEAIGQLTGGVAHDFNNLLMAITGSLDLALRRVEDDRVLRLLRNAAIAADRGATLTKQLLAFARRMPLAVRAVDANSLIARMSELLHRTLGGQVAVSTHLARNLPPVLADETQLELVLFNLAVNARDAMPGGGALVISTEALAPGAGPQELASERLVCVTVSDTGQGMSEDVLARAFEPFFTTKEVGKGTGLGLSQVYGVISALGGAIRIESAPGKGASVHLYLRVSDQAASHPPEQTDGEPLGARRLVLLVDDDHQVRATAAEMLRELGHEVVEAASGEEALQKVASGLSPDLLLVDYAMPGMNGAQVADRVRQMRPQVQVLFATGYASGAALSQERAQGMVVEKPFSLDALRRALSPEGAKL</sequence>
<dbReference type="Pfam" id="PF13185">
    <property type="entry name" value="GAF_2"/>
    <property type="match status" value="1"/>
</dbReference>